<organism evidence="1">
    <name type="scientific">Fagus sylvatica</name>
    <name type="common">Beechnut</name>
    <dbReference type="NCBI Taxonomy" id="28930"/>
    <lineage>
        <taxon>Eukaryota</taxon>
        <taxon>Viridiplantae</taxon>
        <taxon>Streptophyta</taxon>
        <taxon>Embryophyta</taxon>
        <taxon>Tracheophyta</taxon>
        <taxon>Spermatophyta</taxon>
        <taxon>Magnoliopsida</taxon>
        <taxon>eudicotyledons</taxon>
        <taxon>Gunneridae</taxon>
        <taxon>Pentapetalae</taxon>
        <taxon>rosids</taxon>
        <taxon>fabids</taxon>
        <taxon>Fagales</taxon>
        <taxon>Fagaceae</taxon>
        <taxon>Fagus</taxon>
    </lineage>
</organism>
<sequence length="116" mass="12736">MNSGKSVSQEGEFVVEISHRKVTFLPSRELVMELHATGTRLRSEHSFEAEPDITGCGALDNMGKHGFRERGDESTQDHLILGVPGIKIRIGKYGCGARSLNCKRGWRGGLVPSMKP</sequence>
<proteinExistence type="predicted"/>
<accession>A0A2N9I153</accession>
<dbReference type="EMBL" id="OIVN01004890">
    <property type="protein sequence ID" value="SPD19796.1"/>
    <property type="molecule type" value="Genomic_DNA"/>
</dbReference>
<dbReference type="AlphaFoldDB" id="A0A2N9I153"/>
<gene>
    <name evidence="1" type="ORF">FSB_LOCUS47678</name>
</gene>
<name>A0A2N9I153_FAGSY</name>
<evidence type="ECO:0000313" key="1">
    <source>
        <dbReference type="EMBL" id="SPD19796.1"/>
    </source>
</evidence>
<reference evidence="1" key="1">
    <citation type="submission" date="2018-02" db="EMBL/GenBank/DDBJ databases">
        <authorList>
            <person name="Cohen D.B."/>
            <person name="Kent A.D."/>
        </authorList>
    </citation>
    <scope>NUCLEOTIDE SEQUENCE</scope>
</reference>
<protein>
    <submittedName>
        <fullName evidence="1">Uncharacterized protein</fullName>
    </submittedName>
</protein>